<dbReference type="SMART" id="SM00672">
    <property type="entry name" value="CAP10"/>
    <property type="match status" value="1"/>
</dbReference>
<dbReference type="InterPro" id="IPR051091">
    <property type="entry name" value="O-Glucosyltr/Glycosyltrsf_90"/>
</dbReference>
<dbReference type="EMBL" id="NPEY01000006">
    <property type="protein sequence ID" value="OZT74393.1"/>
    <property type="molecule type" value="Genomic_DNA"/>
</dbReference>
<organism evidence="3 5">
    <name type="scientific">Vreelandella boliviensis LC1</name>
    <dbReference type="NCBI Taxonomy" id="1072583"/>
    <lineage>
        <taxon>Bacteria</taxon>
        <taxon>Pseudomonadati</taxon>
        <taxon>Pseudomonadota</taxon>
        <taxon>Gammaproteobacteria</taxon>
        <taxon>Oceanospirillales</taxon>
        <taxon>Halomonadaceae</taxon>
        <taxon>Vreelandella</taxon>
    </lineage>
</organism>
<dbReference type="AlphaFoldDB" id="A0A265DYI0"/>
<dbReference type="Proteomes" id="UP000216538">
    <property type="component" value="Unassembled WGS sequence"/>
</dbReference>
<evidence type="ECO:0000313" key="5">
    <source>
        <dbReference type="Proteomes" id="UP000005756"/>
    </source>
</evidence>
<evidence type="ECO:0000313" key="6">
    <source>
        <dbReference type="Proteomes" id="UP000216538"/>
    </source>
</evidence>
<keyword evidence="1" id="KW-0808">Transferase</keyword>
<dbReference type="GO" id="GO:0016740">
    <property type="term" value="F:transferase activity"/>
    <property type="evidence" value="ECO:0007669"/>
    <property type="project" value="UniProtKB-KW"/>
</dbReference>
<accession>A0A265DYI0</accession>
<keyword evidence="6" id="KW-1185">Reference proteome</keyword>
<name>A0A265DYI0_9GAMM</name>
<evidence type="ECO:0000313" key="3">
    <source>
        <dbReference type="EMBL" id="EHJ94238.1"/>
    </source>
</evidence>
<protein>
    <submittedName>
        <fullName evidence="4">Lipopolysaccharide A protein</fullName>
    </submittedName>
    <submittedName>
        <fullName evidence="3">Protein lpsA</fullName>
    </submittedName>
</protein>
<evidence type="ECO:0000313" key="4">
    <source>
        <dbReference type="EMBL" id="OZT74393.1"/>
    </source>
</evidence>
<evidence type="ECO:0000256" key="1">
    <source>
        <dbReference type="ARBA" id="ARBA00022679"/>
    </source>
</evidence>
<dbReference type="Proteomes" id="UP000005756">
    <property type="component" value="Unassembled WGS sequence"/>
</dbReference>
<reference evidence="4 6" key="2">
    <citation type="submission" date="2017-07" db="EMBL/GenBank/DDBJ databases">
        <title>Shotgun whole genome sequences of three halophilic bacterial isolates.</title>
        <authorList>
            <person name="Pozzo T."/>
            <person name="Higdon S.M."/>
            <person name="Quillaguaman J."/>
        </authorList>
    </citation>
    <scope>NUCLEOTIDE SEQUENCE [LARGE SCALE GENOMIC DNA]</scope>
    <source>
        <strain evidence="4 6">LC1</strain>
    </source>
</reference>
<sequence length="337" mass="39980">MIDTQRLQKNMRKAKPYFTLINVLLKPKKFSRFEMRKLYTKHYLTATTSQKEDIDKRVAYYNKSSIKNDSNYIPQYKVGSFKKDHAWSYYVDMKELLSYFDDNLLFDYLPGDIQIVPKNPAFVKSRPIVENNDNSILLKLNKIRHYNFIQDNKNYDAKKDLLVWRGACHQPHRQYFIELYHGHQLCDVGDVRDNMIGSPLHKPFMNIKEQLDYKFILSIEGNDVATNLKWIMSSNSICFMTKPKFETWFMEGALVPGKHYVELNEDYSDLQEKIIYYLANPDEAKRIIKNANKYVKKFKDSGREKLISFLVMQKYFISFSDLDFKLITKSAFSSEKL</sequence>
<dbReference type="RefSeq" id="WP_007112174.1">
    <property type="nucleotide sequence ID" value="NZ_JH393257.1"/>
</dbReference>
<feature type="domain" description="Glycosyl transferase CAP10" evidence="2">
    <location>
        <begin position="120"/>
        <end position="316"/>
    </location>
</feature>
<dbReference type="EMBL" id="JH393257">
    <property type="protein sequence ID" value="EHJ94238.1"/>
    <property type="molecule type" value="Genomic_DNA"/>
</dbReference>
<dbReference type="InterPro" id="IPR006598">
    <property type="entry name" value="CAP10"/>
</dbReference>
<dbReference type="Pfam" id="PF05686">
    <property type="entry name" value="Glyco_transf_90"/>
    <property type="match status" value="1"/>
</dbReference>
<dbReference type="PANTHER" id="PTHR12203:SF35">
    <property type="entry name" value="PROTEIN O-GLUCOSYLTRANSFERASE 1"/>
    <property type="match status" value="1"/>
</dbReference>
<evidence type="ECO:0000259" key="2">
    <source>
        <dbReference type="SMART" id="SM00672"/>
    </source>
</evidence>
<dbReference type="PANTHER" id="PTHR12203">
    <property type="entry name" value="KDEL LYS-ASP-GLU-LEU CONTAINING - RELATED"/>
    <property type="match status" value="1"/>
</dbReference>
<proteinExistence type="predicted"/>
<reference evidence="3 5" key="1">
    <citation type="submission" date="2011-10" db="EMBL/GenBank/DDBJ databases">
        <authorList>
            <person name="Quillaguamn J."/>
            <person name="Guzmn D."/>
            <person name="Balderrama-Subieta A."/>
            <person name="Cardona-Ortuo C."/>
            <person name="Guevara-Martnez M."/>
            <person name="Callisaya-Quispe N."/>
        </authorList>
    </citation>
    <scope>NUCLEOTIDE SEQUENCE [LARGE SCALE GENOMIC DNA]</scope>
    <source>
        <strain evidence="3 5">LC1</strain>
    </source>
</reference>
<dbReference type="STRING" id="1072583.KUC_1196"/>
<gene>
    <name evidence="4" type="ORF">CE457_10425</name>
    <name evidence="3" type="ORF">KUC_1196</name>
</gene>